<keyword evidence="1" id="KW-0812">Transmembrane</keyword>
<dbReference type="EMBL" id="CAMAPF010000990">
    <property type="protein sequence ID" value="CAH9135714.1"/>
    <property type="molecule type" value="Genomic_DNA"/>
</dbReference>
<protein>
    <recommendedName>
        <fullName evidence="4">DUF4408 domain-containing protein</fullName>
    </recommendedName>
</protein>
<name>A0AAV0FJH4_9ASTE</name>
<proteinExistence type="predicted"/>
<organism evidence="2 3">
    <name type="scientific">Cuscuta epithymum</name>
    <dbReference type="NCBI Taxonomy" id="186058"/>
    <lineage>
        <taxon>Eukaryota</taxon>
        <taxon>Viridiplantae</taxon>
        <taxon>Streptophyta</taxon>
        <taxon>Embryophyta</taxon>
        <taxon>Tracheophyta</taxon>
        <taxon>Spermatophyta</taxon>
        <taxon>Magnoliopsida</taxon>
        <taxon>eudicotyledons</taxon>
        <taxon>Gunneridae</taxon>
        <taxon>Pentapetalae</taxon>
        <taxon>asterids</taxon>
        <taxon>lamiids</taxon>
        <taxon>Solanales</taxon>
        <taxon>Convolvulaceae</taxon>
        <taxon>Cuscuteae</taxon>
        <taxon>Cuscuta</taxon>
        <taxon>Cuscuta subgen. Cuscuta</taxon>
    </lineage>
</organism>
<feature type="transmembrane region" description="Helical" evidence="1">
    <location>
        <begin position="36"/>
        <end position="55"/>
    </location>
</feature>
<dbReference type="Proteomes" id="UP001152523">
    <property type="component" value="Unassembled WGS sequence"/>
</dbReference>
<reference evidence="2" key="1">
    <citation type="submission" date="2022-07" db="EMBL/GenBank/DDBJ databases">
        <authorList>
            <person name="Macas J."/>
            <person name="Novak P."/>
            <person name="Neumann P."/>
        </authorList>
    </citation>
    <scope>NUCLEOTIDE SEQUENCE</scope>
</reference>
<evidence type="ECO:0000256" key="1">
    <source>
        <dbReference type="SAM" id="Phobius"/>
    </source>
</evidence>
<evidence type="ECO:0000313" key="3">
    <source>
        <dbReference type="Proteomes" id="UP001152523"/>
    </source>
</evidence>
<keyword evidence="1" id="KW-1133">Transmembrane helix</keyword>
<gene>
    <name evidence="2" type="ORF">CEPIT_LOCUS34724</name>
</gene>
<accession>A0AAV0FJH4</accession>
<keyword evidence="1" id="KW-0472">Membrane</keyword>
<evidence type="ECO:0008006" key="4">
    <source>
        <dbReference type="Google" id="ProtNLM"/>
    </source>
</evidence>
<dbReference type="PANTHER" id="PTHR36887:SF1">
    <property type="entry name" value="OS01G0532300 PROTEIN"/>
    <property type="match status" value="1"/>
</dbReference>
<dbReference type="AlphaFoldDB" id="A0AAV0FJH4"/>
<feature type="transmembrane region" description="Helical" evidence="1">
    <location>
        <begin position="12"/>
        <end position="30"/>
    </location>
</feature>
<keyword evidence="3" id="KW-1185">Reference proteome</keyword>
<sequence length="203" mass="22589">MDTKNKSQILNLLLITTLLIIAPLLSSSSLRISCLYFVVNLLLIYLGAEAGLLSLPKETTHHEDEQNHSTKNPRLIITTSLQQVADSVPDQKSDQETIIVEEVKKVVDEKCGSEKLKFVGSIINGDKSSSRKCSSSIPNLFFVGGCGDQVAAEEGDEGGFVEEEEEDKQVGELSGQELFHKAETFIMDFYKQLKMQREESYLE</sequence>
<evidence type="ECO:0000313" key="2">
    <source>
        <dbReference type="EMBL" id="CAH9135714.1"/>
    </source>
</evidence>
<dbReference type="PANTHER" id="PTHR36887">
    <property type="entry name" value="OS01G0532300 PROTEIN"/>
    <property type="match status" value="1"/>
</dbReference>
<comment type="caution">
    <text evidence="2">The sequence shown here is derived from an EMBL/GenBank/DDBJ whole genome shotgun (WGS) entry which is preliminary data.</text>
</comment>
<dbReference type="InterPro" id="IPR008480">
    <property type="entry name" value="DUF761_pln"/>
</dbReference>
<dbReference type="Pfam" id="PF05553">
    <property type="entry name" value="DUF761"/>
    <property type="match status" value="1"/>
</dbReference>